<dbReference type="SUPFAM" id="SSF88946">
    <property type="entry name" value="Sigma2 domain of RNA polymerase sigma factors"/>
    <property type="match status" value="1"/>
</dbReference>
<gene>
    <name evidence="5" type="ORF">WJ0W_000170</name>
</gene>
<dbReference type="PANTHER" id="PTHR43133:SF51">
    <property type="entry name" value="RNA POLYMERASE SIGMA FACTOR"/>
    <property type="match status" value="1"/>
</dbReference>
<evidence type="ECO:0000313" key="6">
    <source>
        <dbReference type="Proteomes" id="UP001154322"/>
    </source>
</evidence>
<sequence>MNVLTVDKVRLTQQGDCEAFIRLVTGMERTLYRLARSVLRRDEDCADVIQEAIYKAYRAIHTLREPAYFQTWLCLRAHGIRQGEKELHSPSRRLSG</sequence>
<evidence type="ECO:0000256" key="1">
    <source>
        <dbReference type="ARBA" id="ARBA00023015"/>
    </source>
</evidence>
<evidence type="ECO:0000256" key="2">
    <source>
        <dbReference type="ARBA" id="ARBA00023082"/>
    </source>
</evidence>
<evidence type="ECO:0000313" key="5">
    <source>
        <dbReference type="EMBL" id="CAH8242961.1"/>
    </source>
</evidence>
<dbReference type="Gene3D" id="1.10.1740.10">
    <property type="match status" value="1"/>
</dbReference>
<keyword evidence="6" id="KW-1185">Reference proteome</keyword>
<evidence type="ECO:0000259" key="4">
    <source>
        <dbReference type="Pfam" id="PF04542"/>
    </source>
</evidence>
<organism evidence="5 6">
    <name type="scientific">Paenibacillus melissococcoides</name>
    <dbReference type="NCBI Taxonomy" id="2912268"/>
    <lineage>
        <taxon>Bacteria</taxon>
        <taxon>Bacillati</taxon>
        <taxon>Bacillota</taxon>
        <taxon>Bacilli</taxon>
        <taxon>Bacillales</taxon>
        <taxon>Paenibacillaceae</taxon>
        <taxon>Paenibacillus</taxon>
    </lineage>
</organism>
<proteinExistence type="predicted"/>
<name>A0ABN8TW75_9BACL</name>
<evidence type="ECO:0000256" key="3">
    <source>
        <dbReference type="ARBA" id="ARBA00023163"/>
    </source>
</evidence>
<dbReference type="InterPro" id="IPR039425">
    <property type="entry name" value="RNA_pol_sigma-70-like"/>
</dbReference>
<dbReference type="InterPro" id="IPR007627">
    <property type="entry name" value="RNA_pol_sigma70_r2"/>
</dbReference>
<protein>
    <recommendedName>
        <fullName evidence="4">RNA polymerase sigma-70 region 2 domain-containing protein</fullName>
    </recommendedName>
</protein>
<keyword evidence="3" id="KW-0804">Transcription</keyword>
<comment type="caution">
    <text evidence="5">The sequence shown here is derived from an EMBL/GenBank/DDBJ whole genome shotgun (WGS) entry which is preliminary data.</text>
</comment>
<dbReference type="Proteomes" id="UP001154322">
    <property type="component" value="Unassembled WGS sequence"/>
</dbReference>
<dbReference type="Pfam" id="PF04542">
    <property type="entry name" value="Sigma70_r2"/>
    <property type="match status" value="1"/>
</dbReference>
<keyword evidence="2" id="KW-0731">Sigma factor</keyword>
<feature type="domain" description="RNA polymerase sigma-70 region 2" evidence="4">
    <location>
        <begin position="24"/>
        <end position="78"/>
    </location>
</feature>
<dbReference type="InterPro" id="IPR013325">
    <property type="entry name" value="RNA_pol_sigma_r2"/>
</dbReference>
<keyword evidence="1" id="KW-0805">Transcription regulation</keyword>
<reference evidence="5" key="1">
    <citation type="submission" date="2022-06" db="EMBL/GenBank/DDBJ databases">
        <authorList>
            <person name="Dietemann V."/>
            <person name="Ory F."/>
            <person name="Dainat B."/>
            <person name="Oberhansli S."/>
        </authorList>
    </citation>
    <scope>NUCLEOTIDE SEQUENCE</scope>
    <source>
        <strain evidence="5">Ena-SAMPLE-TAB-26-04-2022-14:26:32:270-5432</strain>
    </source>
</reference>
<dbReference type="EMBL" id="CALYLO010000001">
    <property type="protein sequence ID" value="CAH8242961.1"/>
    <property type="molecule type" value="Genomic_DNA"/>
</dbReference>
<dbReference type="RefSeq" id="WP_249725280.1">
    <property type="nucleotide sequence ID" value="NZ_AP031286.1"/>
</dbReference>
<accession>A0ABN8TW75</accession>
<dbReference type="PANTHER" id="PTHR43133">
    <property type="entry name" value="RNA POLYMERASE ECF-TYPE SIGMA FACTO"/>
    <property type="match status" value="1"/>
</dbReference>